<proteinExistence type="predicted"/>
<keyword evidence="3" id="KW-1185">Reference proteome</keyword>
<protein>
    <recommendedName>
        <fullName evidence="1">EF-hand domain-containing protein</fullName>
    </recommendedName>
</protein>
<gene>
    <name evidence="2" type="ORF">BLA29_012555</name>
</gene>
<dbReference type="OrthoDB" id="6628681at2759"/>
<dbReference type="InterPro" id="IPR011992">
    <property type="entry name" value="EF-hand-dom_pair"/>
</dbReference>
<dbReference type="GO" id="GO:0005509">
    <property type="term" value="F:calcium ion binding"/>
    <property type="evidence" value="ECO:0007669"/>
    <property type="project" value="InterPro"/>
</dbReference>
<evidence type="ECO:0000313" key="3">
    <source>
        <dbReference type="Proteomes" id="UP000194236"/>
    </source>
</evidence>
<dbReference type="Proteomes" id="UP000194236">
    <property type="component" value="Unassembled WGS sequence"/>
</dbReference>
<comment type="caution">
    <text evidence="2">The sequence shown here is derived from an EMBL/GenBank/DDBJ whole genome shotgun (WGS) entry which is preliminary data.</text>
</comment>
<feature type="domain" description="EF-hand" evidence="1">
    <location>
        <begin position="92"/>
        <end position="127"/>
    </location>
</feature>
<dbReference type="SUPFAM" id="SSF47473">
    <property type="entry name" value="EF-hand"/>
    <property type="match status" value="1"/>
</dbReference>
<dbReference type="InterPro" id="IPR002048">
    <property type="entry name" value="EF_hand_dom"/>
</dbReference>
<feature type="non-terminal residue" evidence="2">
    <location>
        <position position="165"/>
    </location>
</feature>
<evidence type="ECO:0000259" key="1">
    <source>
        <dbReference type="PROSITE" id="PS50222"/>
    </source>
</evidence>
<name>A0A1Y3BMU8_EURMA</name>
<accession>A0A1Y3BMU8</accession>
<organism evidence="2 3">
    <name type="scientific">Euroglyphus maynei</name>
    <name type="common">Mayne's house dust mite</name>
    <dbReference type="NCBI Taxonomy" id="6958"/>
    <lineage>
        <taxon>Eukaryota</taxon>
        <taxon>Metazoa</taxon>
        <taxon>Ecdysozoa</taxon>
        <taxon>Arthropoda</taxon>
        <taxon>Chelicerata</taxon>
        <taxon>Arachnida</taxon>
        <taxon>Acari</taxon>
        <taxon>Acariformes</taxon>
        <taxon>Sarcoptiformes</taxon>
        <taxon>Astigmata</taxon>
        <taxon>Psoroptidia</taxon>
        <taxon>Analgoidea</taxon>
        <taxon>Pyroglyphidae</taxon>
        <taxon>Pyroglyphinae</taxon>
        <taxon>Euroglyphus</taxon>
    </lineage>
</organism>
<dbReference type="Gene3D" id="1.10.238.10">
    <property type="entry name" value="EF-hand"/>
    <property type="match status" value="1"/>
</dbReference>
<evidence type="ECO:0000313" key="2">
    <source>
        <dbReference type="EMBL" id="OTF81133.1"/>
    </source>
</evidence>
<dbReference type="PROSITE" id="PS50222">
    <property type="entry name" value="EF_HAND_2"/>
    <property type="match status" value="1"/>
</dbReference>
<dbReference type="EMBL" id="MUJZ01015146">
    <property type="protein sequence ID" value="OTF81133.1"/>
    <property type="molecule type" value="Genomic_DNA"/>
</dbReference>
<reference evidence="2 3" key="1">
    <citation type="submission" date="2017-03" db="EMBL/GenBank/DDBJ databases">
        <title>Genome Survey of Euroglyphus maynei.</title>
        <authorList>
            <person name="Arlian L.G."/>
            <person name="Morgan M.S."/>
            <person name="Rider S.D."/>
        </authorList>
    </citation>
    <scope>NUCLEOTIDE SEQUENCE [LARGE SCALE GENOMIC DNA]</scope>
    <source>
        <strain evidence="2">Arlian Lab</strain>
        <tissue evidence="2">Whole body</tissue>
    </source>
</reference>
<dbReference type="AlphaFoldDB" id="A0A1Y3BMU8"/>
<sequence>MDKTYGKFLTECKITADIIIAIYEEYMEHCWPSTLMCMASFKTFLIRYGYSRSDTSAQEWIFNALDIGRLGYLDFNQVLIGIVCLNPNTGNEHSIRLKMIFRYYALEKNDELSFEEFVSLVHDLYPNMETKKFRQTVEDLERKIRDSNGSGGNQATITYHAFEQA</sequence>